<dbReference type="InterPro" id="IPR036890">
    <property type="entry name" value="HATPase_C_sf"/>
</dbReference>
<feature type="transmembrane region" description="Helical" evidence="1">
    <location>
        <begin position="70"/>
        <end position="90"/>
    </location>
</feature>
<dbReference type="GO" id="GO:0016020">
    <property type="term" value="C:membrane"/>
    <property type="evidence" value="ECO:0007669"/>
    <property type="project" value="InterPro"/>
</dbReference>
<dbReference type="STRING" id="192903.SAMN04488513_1067"/>
<keyword evidence="3" id="KW-0418">Kinase</keyword>
<dbReference type="OrthoDB" id="9809908at2"/>
<dbReference type="GO" id="GO:0000155">
    <property type="term" value="F:phosphorelay sensor kinase activity"/>
    <property type="evidence" value="ECO:0007669"/>
    <property type="project" value="InterPro"/>
</dbReference>
<dbReference type="InterPro" id="IPR010559">
    <property type="entry name" value="Sig_transdc_His_kin_internal"/>
</dbReference>
<evidence type="ECO:0000256" key="1">
    <source>
        <dbReference type="SAM" id="Phobius"/>
    </source>
</evidence>
<dbReference type="Proteomes" id="UP000184543">
    <property type="component" value="Unassembled WGS sequence"/>
</dbReference>
<reference evidence="4" key="1">
    <citation type="submission" date="2016-11" db="EMBL/GenBank/DDBJ databases">
        <authorList>
            <person name="Varghese N."/>
            <person name="Submissions S."/>
        </authorList>
    </citation>
    <scope>NUCLEOTIDE SEQUENCE [LARGE SCALE GENOMIC DNA]</scope>
    <source>
        <strain evidence="4">DSM 19858</strain>
    </source>
</reference>
<gene>
    <name evidence="3" type="ORF">SAMN04488513_1067</name>
</gene>
<feature type="transmembrane region" description="Helical" evidence="1">
    <location>
        <begin position="42"/>
        <end position="63"/>
    </location>
</feature>
<feature type="transmembrane region" description="Helical" evidence="1">
    <location>
        <begin position="12"/>
        <end position="30"/>
    </location>
</feature>
<dbReference type="AlphaFoldDB" id="A0A1M6KC14"/>
<dbReference type="RefSeq" id="WP_072994556.1">
    <property type="nucleotide sequence ID" value="NZ_FQYU01000006.1"/>
</dbReference>
<name>A0A1M6KC14_9FLAO</name>
<keyword evidence="1" id="KW-0472">Membrane</keyword>
<feature type="transmembrane region" description="Helical" evidence="1">
    <location>
        <begin position="110"/>
        <end position="135"/>
    </location>
</feature>
<protein>
    <submittedName>
        <fullName evidence="3">Histidine kinase</fullName>
    </submittedName>
</protein>
<keyword evidence="1" id="KW-1133">Transmembrane helix</keyword>
<feature type="domain" description="Signal transduction histidine kinase internal region" evidence="2">
    <location>
        <begin position="154"/>
        <end position="230"/>
    </location>
</feature>
<proteinExistence type="predicted"/>
<evidence type="ECO:0000313" key="3">
    <source>
        <dbReference type="EMBL" id="SHJ56450.1"/>
    </source>
</evidence>
<evidence type="ECO:0000259" key="2">
    <source>
        <dbReference type="Pfam" id="PF06580"/>
    </source>
</evidence>
<dbReference type="Pfam" id="PF06580">
    <property type="entry name" value="His_kinase"/>
    <property type="match status" value="1"/>
</dbReference>
<organism evidence="3 4">
    <name type="scientific">Pseudozobellia thermophila</name>
    <dbReference type="NCBI Taxonomy" id="192903"/>
    <lineage>
        <taxon>Bacteria</taxon>
        <taxon>Pseudomonadati</taxon>
        <taxon>Bacteroidota</taxon>
        <taxon>Flavobacteriia</taxon>
        <taxon>Flavobacteriales</taxon>
        <taxon>Flavobacteriaceae</taxon>
        <taxon>Pseudozobellia</taxon>
    </lineage>
</organism>
<keyword evidence="4" id="KW-1185">Reference proteome</keyword>
<evidence type="ECO:0000313" key="4">
    <source>
        <dbReference type="Proteomes" id="UP000184543"/>
    </source>
</evidence>
<sequence>MGLEKPQIRQIAAHFVVWAFFAIFLMYPTIAQGRRLPTDIPSRLGLAILIFYINYFFLVPQFLLKKRTRIYVVLSLVLLVGISYVSDFFFKPQFIENLRPNLPKRPGFGSFRQSLMFIMIFGIPFAVSTIIKVYAEWKKNEDLRIVTEKEKINSELQFLKAQLNPHFLFNSLNTIYSLSVKNSPDTPEAVMNISELMRYMLYEANREKVPLNKEISYLKNYVQLQRLRLSTEAKVKLKIKGDPEGKAIAPLLFITFIENAFKYGTDFQGNTEIEINLDISEASIDLYVLNLIGAHQGKEGSSGVGIENVKNRLNLLYPDSHELNITNDGEYYEVRLHLNLN</sequence>
<dbReference type="Gene3D" id="3.30.565.10">
    <property type="entry name" value="Histidine kinase-like ATPase, C-terminal domain"/>
    <property type="match status" value="1"/>
</dbReference>
<dbReference type="PANTHER" id="PTHR34220">
    <property type="entry name" value="SENSOR HISTIDINE KINASE YPDA"/>
    <property type="match status" value="1"/>
</dbReference>
<keyword evidence="1" id="KW-0812">Transmembrane</keyword>
<dbReference type="PANTHER" id="PTHR34220:SF7">
    <property type="entry name" value="SENSOR HISTIDINE KINASE YPDA"/>
    <property type="match status" value="1"/>
</dbReference>
<keyword evidence="3" id="KW-0808">Transferase</keyword>
<dbReference type="InterPro" id="IPR050640">
    <property type="entry name" value="Bact_2-comp_sensor_kinase"/>
</dbReference>
<dbReference type="EMBL" id="FQYU01000006">
    <property type="protein sequence ID" value="SHJ56450.1"/>
    <property type="molecule type" value="Genomic_DNA"/>
</dbReference>
<accession>A0A1M6KC14</accession>